<reference evidence="1" key="2">
    <citation type="submission" date="2023-01" db="EMBL/GenBank/DDBJ databases">
        <authorList>
            <person name="Sun Q."/>
            <person name="Evtushenko L."/>
        </authorList>
    </citation>
    <scope>NUCLEOTIDE SEQUENCE</scope>
    <source>
        <strain evidence="1">VKM Ac-1069</strain>
    </source>
</reference>
<evidence type="ECO:0000313" key="1">
    <source>
        <dbReference type="EMBL" id="GLL13365.1"/>
    </source>
</evidence>
<dbReference type="AlphaFoldDB" id="A0A9W6L5K9"/>
<organism evidence="1 2">
    <name type="scientific">Pseudonocardia halophobica</name>
    <dbReference type="NCBI Taxonomy" id="29401"/>
    <lineage>
        <taxon>Bacteria</taxon>
        <taxon>Bacillati</taxon>
        <taxon>Actinomycetota</taxon>
        <taxon>Actinomycetes</taxon>
        <taxon>Pseudonocardiales</taxon>
        <taxon>Pseudonocardiaceae</taxon>
        <taxon>Pseudonocardia</taxon>
    </lineage>
</organism>
<keyword evidence="2" id="KW-1185">Reference proteome</keyword>
<dbReference type="EMBL" id="BSFQ01000021">
    <property type="protein sequence ID" value="GLL13365.1"/>
    <property type="molecule type" value="Genomic_DNA"/>
</dbReference>
<protein>
    <submittedName>
        <fullName evidence="1">Uncharacterized protein</fullName>
    </submittedName>
</protein>
<evidence type="ECO:0000313" key="2">
    <source>
        <dbReference type="Proteomes" id="UP001143463"/>
    </source>
</evidence>
<proteinExistence type="predicted"/>
<sequence>MTEDPYGAVIAQTSADMVRAWLAYPPASPEGMEAVRRCTAWLAETHGVPGLRDLADSLAGDVAELFEVLGKVEGRSALELLDEWHHDVPPPSA</sequence>
<reference evidence="1" key="1">
    <citation type="journal article" date="2014" name="Int. J. Syst. Evol. Microbiol.">
        <title>Complete genome sequence of Corynebacterium casei LMG S-19264T (=DSM 44701T), isolated from a smear-ripened cheese.</title>
        <authorList>
            <consortium name="US DOE Joint Genome Institute (JGI-PGF)"/>
            <person name="Walter F."/>
            <person name="Albersmeier A."/>
            <person name="Kalinowski J."/>
            <person name="Ruckert C."/>
        </authorList>
    </citation>
    <scope>NUCLEOTIDE SEQUENCE</scope>
    <source>
        <strain evidence="1">VKM Ac-1069</strain>
    </source>
</reference>
<gene>
    <name evidence="1" type="ORF">GCM10017577_45080</name>
</gene>
<comment type="caution">
    <text evidence="1">The sequence shown here is derived from an EMBL/GenBank/DDBJ whole genome shotgun (WGS) entry which is preliminary data.</text>
</comment>
<name>A0A9W6L5K9_9PSEU</name>
<dbReference type="RefSeq" id="WP_037049094.1">
    <property type="nucleotide sequence ID" value="NZ_BAAAUZ010000003.1"/>
</dbReference>
<accession>A0A9W6L5K9</accession>
<dbReference type="Proteomes" id="UP001143463">
    <property type="component" value="Unassembled WGS sequence"/>
</dbReference>